<evidence type="ECO:0000256" key="1">
    <source>
        <dbReference type="PROSITE-ProRule" id="PRU00169"/>
    </source>
</evidence>
<name>A0ABM6JVH5_SPOUR</name>
<dbReference type="Pfam" id="PF08664">
    <property type="entry name" value="YcbB"/>
    <property type="match status" value="1"/>
</dbReference>
<evidence type="ECO:0000313" key="4">
    <source>
        <dbReference type="Proteomes" id="UP000192486"/>
    </source>
</evidence>
<dbReference type="InterPro" id="IPR013972">
    <property type="entry name" value="YcbB"/>
</dbReference>
<dbReference type="EMBL" id="CP015108">
    <property type="protein sequence ID" value="ARF14155.1"/>
    <property type="molecule type" value="Genomic_DNA"/>
</dbReference>
<dbReference type="SMART" id="SM00448">
    <property type="entry name" value="REC"/>
    <property type="match status" value="1"/>
</dbReference>
<dbReference type="PANTHER" id="PTHR43228:SF8">
    <property type="entry name" value="TRANSCRIPTIONAL REGULATORY PROTEIN GLNL"/>
    <property type="match status" value="1"/>
</dbReference>
<organism evidence="3 4">
    <name type="scientific">Sporosarcina ureae</name>
    <dbReference type="NCBI Taxonomy" id="1571"/>
    <lineage>
        <taxon>Bacteria</taxon>
        <taxon>Bacillati</taxon>
        <taxon>Bacillota</taxon>
        <taxon>Bacilli</taxon>
        <taxon>Bacillales</taxon>
        <taxon>Caryophanaceae</taxon>
        <taxon>Sporosarcina</taxon>
    </lineage>
</organism>
<keyword evidence="3" id="KW-0808">Transferase</keyword>
<gene>
    <name evidence="3" type="ORF">SporoS204_08355</name>
</gene>
<dbReference type="InterPro" id="IPR052048">
    <property type="entry name" value="ST_Response_Regulator"/>
</dbReference>
<dbReference type="InterPro" id="IPR001789">
    <property type="entry name" value="Sig_transdc_resp-reg_receiver"/>
</dbReference>
<dbReference type="SUPFAM" id="SSF52172">
    <property type="entry name" value="CheY-like"/>
    <property type="match status" value="1"/>
</dbReference>
<dbReference type="Pfam" id="PF00072">
    <property type="entry name" value="Response_reg"/>
    <property type="match status" value="1"/>
</dbReference>
<dbReference type="PANTHER" id="PTHR43228">
    <property type="entry name" value="TWO-COMPONENT RESPONSE REGULATOR"/>
    <property type="match status" value="1"/>
</dbReference>
<proteinExistence type="predicted"/>
<protein>
    <submittedName>
        <fullName evidence="3">Histidine kinase</fullName>
    </submittedName>
</protein>
<dbReference type="PROSITE" id="PS50110">
    <property type="entry name" value="RESPONSE_REGULATORY"/>
    <property type="match status" value="1"/>
</dbReference>
<dbReference type="Proteomes" id="UP000192486">
    <property type="component" value="Chromosome"/>
</dbReference>
<feature type="modified residue" description="4-aspartylphosphate" evidence="1">
    <location>
        <position position="52"/>
    </location>
</feature>
<reference evidence="3 4" key="1">
    <citation type="submission" date="2016-04" db="EMBL/GenBank/DDBJ databases">
        <title>Comparative Genomics and Epigenetics of Sporosarcina ureae.</title>
        <authorList>
            <person name="Oliver A.S."/>
            <person name="Cooper K.K."/>
        </authorList>
    </citation>
    <scope>NUCLEOTIDE SEQUENCE [LARGE SCALE GENOMIC DNA]</scope>
    <source>
        <strain evidence="3 4">S204</strain>
    </source>
</reference>
<dbReference type="Gene3D" id="3.40.50.2300">
    <property type="match status" value="1"/>
</dbReference>
<sequence>MRYFIVDDDKASRVMLKNILAEQEGIVIGEADSGVKAIPQILSLAPDVVLIDLLMPELDGIETIQQLKSQGYCGQFIMLSQVVNKEMVGEAYQVGVEFFIHKPINQIEVQSIVRRTAEQLRLKNSLLTIRESLAQFGSVEQPKVQQSVKDIVLKKLHDMGIFSDSASRDIVAIMEVLNEQRAVQLPPLKGLYESALTKLGVPDGDISKESKAMEQRIRRSILTAMEHLASLGAVDYTIDEFEYYAPRFFDFQEISMRMKQIQEESFDIRPVKVNSKKFLHVLYMEVIEERK</sequence>
<dbReference type="RefSeq" id="WP_029053989.1">
    <property type="nucleotide sequence ID" value="NZ_CP015108.1"/>
</dbReference>
<evidence type="ECO:0000313" key="3">
    <source>
        <dbReference type="EMBL" id="ARF14155.1"/>
    </source>
</evidence>
<keyword evidence="4" id="KW-1185">Reference proteome</keyword>
<accession>A0ABM6JVH5</accession>
<feature type="domain" description="Response regulatory" evidence="2">
    <location>
        <begin position="2"/>
        <end position="117"/>
    </location>
</feature>
<keyword evidence="1" id="KW-0597">Phosphoprotein</keyword>
<dbReference type="GO" id="GO:0016301">
    <property type="term" value="F:kinase activity"/>
    <property type="evidence" value="ECO:0007669"/>
    <property type="project" value="UniProtKB-KW"/>
</dbReference>
<dbReference type="InterPro" id="IPR011006">
    <property type="entry name" value="CheY-like_superfamily"/>
</dbReference>
<evidence type="ECO:0000259" key="2">
    <source>
        <dbReference type="PROSITE" id="PS50110"/>
    </source>
</evidence>
<keyword evidence="3" id="KW-0418">Kinase</keyword>